<dbReference type="GO" id="GO:0003697">
    <property type="term" value="F:single-stranded DNA binding"/>
    <property type="evidence" value="ECO:0007669"/>
    <property type="project" value="TreeGrafter"/>
</dbReference>
<dbReference type="STRING" id="133381.A0A2T9Z8M1"/>
<evidence type="ECO:0000256" key="1">
    <source>
        <dbReference type="ARBA" id="ARBA00010171"/>
    </source>
</evidence>
<proteinExistence type="inferred from homology"/>
<evidence type="ECO:0000256" key="4">
    <source>
        <dbReference type="SAM" id="Coils"/>
    </source>
</evidence>
<dbReference type="PANTHER" id="PTHR45916">
    <property type="entry name" value="STRUCTURAL MAINTENANCE OF CHROMOSOMES PROTEIN 5"/>
    <property type="match status" value="1"/>
</dbReference>
<feature type="region of interest" description="Disordered" evidence="5">
    <location>
        <begin position="1"/>
        <end position="48"/>
    </location>
</feature>
<feature type="domain" description="Rad50/SbcC-type AAA" evidence="6">
    <location>
        <begin position="83"/>
        <end position="281"/>
    </location>
</feature>
<dbReference type="EMBL" id="MBFS01001484">
    <property type="protein sequence ID" value="PVV00951.1"/>
    <property type="molecule type" value="Genomic_DNA"/>
</dbReference>
<dbReference type="Pfam" id="PF13476">
    <property type="entry name" value="AAA_23"/>
    <property type="match status" value="1"/>
</dbReference>
<evidence type="ECO:0000256" key="5">
    <source>
        <dbReference type="SAM" id="MobiDB-lite"/>
    </source>
</evidence>
<evidence type="ECO:0000313" key="8">
    <source>
        <dbReference type="Proteomes" id="UP000245609"/>
    </source>
</evidence>
<evidence type="ECO:0000259" key="6">
    <source>
        <dbReference type="Pfam" id="PF13476"/>
    </source>
</evidence>
<comment type="similarity">
    <text evidence="1">Belongs to the SMC family. SMC5 subfamily.</text>
</comment>
<feature type="compositionally biased region" description="Acidic residues" evidence="5">
    <location>
        <begin position="37"/>
        <end position="46"/>
    </location>
</feature>
<dbReference type="SUPFAM" id="SSF52540">
    <property type="entry name" value="P-loop containing nucleoside triphosphate hydrolases"/>
    <property type="match status" value="1"/>
</dbReference>
<dbReference type="GO" id="GO:0000724">
    <property type="term" value="P:double-strand break repair via homologous recombination"/>
    <property type="evidence" value="ECO:0007669"/>
    <property type="project" value="TreeGrafter"/>
</dbReference>
<keyword evidence="8" id="KW-1185">Reference proteome</keyword>
<feature type="compositionally biased region" description="Polar residues" evidence="5">
    <location>
        <begin position="1"/>
        <end position="14"/>
    </location>
</feature>
<dbReference type="GO" id="GO:0016887">
    <property type="term" value="F:ATP hydrolysis activity"/>
    <property type="evidence" value="ECO:0007669"/>
    <property type="project" value="InterPro"/>
</dbReference>
<dbReference type="GO" id="GO:0005634">
    <property type="term" value="C:nucleus"/>
    <property type="evidence" value="ECO:0007669"/>
    <property type="project" value="TreeGrafter"/>
</dbReference>
<feature type="coiled-coil region" evidence="4">
    <location>
        <begin position="734"/>
        <end position="873"/>
    </location>
</feature>
<evidence type="ECO:0000313" key="7">
    <source>
        <dbReference type="EMBL" id="PVV00951.1"/>
    </source>
</evidence>
<feature type="compositionally biased region" description="Polar residues" evidence="5">
    <location>
        <begin position="1009"/>
        <end position="1049"/>
    </location>
</feature>
<feature type="coiled-coil region" evidence="4">
    <location>
        <begin position="899"/>
        <end position="956"/>
    </location>
</feature>
<name>A0A2T9Z8M1_9FUNG</name>
<dbReference type="GO" id="GO:0030915">
    <property type="term" value="C:Smc5-Smc6 complex"/>
    <property type="evidence" value="ECO:0007669"/>
    <property type="project" value="TreeGrafter"/>
</dbReference>
<feature type="coiled-coil region" evidence="4">
    <location>
        <begin position="259"/>
        <end position="286"/>
    </location>
</feature>
<dbReference type="Proteomes" id="UP000245609">
    <property type="component" value="Unassembled WGS sequence"/>
</dbReference>
<comment type="caution">
    <text evidence="7">The sequence shown here is derived from an EMBL/GenBank/DDBJ whole genome shotgun (WGS) entry which is preliminary data.</text>
</comment>
<feature type="region of interest" description="Disordered" evidence="5">
    <location>
        <begin position="346"/>
        <end position="366"/>
    </location>
</feature>
<dbReference type="PANTHER" id="PTHR45916:SF1">
    <property type="entry name" value="STRUCTURAL MAINTENANCE OF CHROMOSOMES PROTEIN 5"/>
    <property type="match status" value="1"/>
</dbReference>
<gene>
    <name evidence="7" type="ORF">BB560_004648</name>
</gene>
<accession>A0A2T9Z8M1</accession>
<reference evidence="7 8" key="1">
    <citation type="journal article" date="2018" name="MBio">
        <title>Comparative Genomics Reveals the Core Gene Toolbox for the Fungus-Insect Symbiosis.</title>
        <authorList>
            <person name="Wang Y."/>
            <person name="Stata M."/>
            <person name="Wang W."/>
            <person name="Stajich J.E."/>
            <person name="White M.M."/>
            <person name="Moncalvo J.M."/>
        </authorList>
    </citation>
    <scope>NUCLEOTIDE SEQUENCE [LARGE SCALE GENOMIC DNA]</scope>
    <source>
        <strain evidence="7 8">SC-DP-2</strain>
    </source>
</reference>
<sequence>MLSQESDSNLSQPPSIKRTRRQVNSLRPKRSYKDLFDSSEENDDSSDQLITVSPKKSHLAFDLDPLSSQSGSHINFAPGSIVKIEMKNFVTYDYCEIKPGPNLNMIIGPNGSGKSTVVCAIALGLGGAPSLLGRAKDLSSFVKHGFASAYVEISLRGIRPEQLYKIKRVFSSDANSSSFLLNGKGTSIAKVKQITDSLGIQLNNLCQFLPQDRVVEFAKLNSQQLLKETQRAVGLEDLFEYQAKLIELKESEIGHYSKMEQLEDSIQHLEQRFEQLERDVERWEEYNKARKQVKILEIQLPLRKLEEARIAYTDSKELRKQKAKEYKDLSVSLSPLKDQLDCLHEKEQTTNSQSAALSKKSQETNKTIKKHLSKIEELESTIDEKRLEIEDFSKRFEKFENDRNRLKAEISQMVSEIGEKPNDSKIIKANEKIKDLLRQEQQTRSQLRETQDNIQSIKDEGKQSNTLISTLSSKLRELEDVKVRRLAFLRRFNNDTAVGLEWLNGHRTEFQEHVFGPVALDVKLLRNDCANILESVIGSSTLKTFVCQNESDYRLLTSKFNDEQKLRTNATMLNHLRISDFKPPVDQKTLLSWGFDCFAIDLIEAPPPVLVAICNVDFIQKVPISFNKDVDHAAIEASGLIRTYIANGVKYQLTSSRYGKKSTSIATTRVKPMSKVNLLGTGDSVEMQQQRARLVSELDKLQSLLSNNELKIKKFVIEEQKLLKKIETEFQPKIMQHRRAKDEAIHEIQDWERNNVKLESKKSKLNSISSLIANRENFRKQEVEKIEEDIEKLSREELEALQEITQLSKEAYSQYLDLVEDKLKIFSLSQAISKLNNEFQEKKDLVEAARAEYLKADEEMKAAKQTANECLRQVQEIADGLSPEEQQEVSESTTDNISAEELQAQLAAAQQRLSLFSRHDVSGQVLDDYNKIKVVIKNDKAKYIDTKNQVENIQKEKTNIRSLWEPKLRKLIKAINVEFEQAMKGLDYLGEVRLATAPSSVRPRRHNMNLLNSDSQGVANSSGSSNLRTLGTNSETQTQRNGTLQLDSQSVQETLDVTHAIDDEGFHDWGIEIWVSFRSGEPTVLLTEHRQSGGERAVSTALYLQAIQEAAVKFGGRENARGVSFRVVDEVNQGMDARNERLIHSHIVKTACKQGSPQYFLITPKLLPKLDYHDNMKIHCIFNGEWQPPSLKINTYLQNKLKAR</sequence>
<dbReference type="InterPro" id="IPR038729">
    <property type="entry name" value="Rad50/SbcC_AAA"/>
</dbReference>
<protein>
    <recommendedName>
        <fullName evidence="2">Structural maintenance of chromosomes protein 5</fullName>
    </recommendedName>
</protein>
<feature type="region of interest" description="Disordered" evidence="5">
    <location>
        <begin position="1003"/>
        <end position="1049"/>
    </location>
</feature>
<evidence type="ECO:0000256" key="3">
    <source>
        <dbReference type="ARBA" id="ARBA00023054"/>
    </source>
</evidence>
<dbReference type="AlphaFoldDB" id="A0A2T9Z8M1"/>
<keyword evidence="3 4" id="KW-0175">Coiled coil</keyword>
<dbReference type="Gene3D" id="3.40.50.300">
    <property type="entry name" value="P-loop containing nucleotide triphosphate hydrolases"/>
    <property type="match status" value="2"/>
</dbReference>
<dbReference type="OrthoDB" id="10254973at2759"/>
<organism evidence="7 8">
    <name type="scientific">Smittium megazygosporum</name>
    <dbReference type="NCBI Taxonomy" id="133381"/>
    <lineage>
        <taxon>Eukaryota</taxon>
        <taxon>Fungi</taxon>
        <taxon>Fungi incertae sedis</taxon>
        <taxon>Zoopagomycota</taxon>
        <taxon>Kickxellomycotina</taxon>
        <taxon>Harpellomycetes</taxon>
        <taxon>Harpellales</taxon>
        <taxon>Legeriomycetaceae</taxon>
        <taxon>Smittium</taxon>
    </lineage>
</organism>
<dbReference type="InterPro" id="IPR027417">
    <property type="entry name" value="P-loop_NTPase"/>
</dbReference>
<dbReference type="Gene3D" id="1.10.287.1490">
    <property type="match status" value="1"/>
</dbReference>
<evidence type="ECO:0000256" key="2">
    <source>
        <dbReference type="ARBA" id="ARBA00018687"/>
    </source>
</evidence>